<dbReference type="RefSeq" id="WP_208340482.1">
    <property type="nucleotide sequence ID" value="NZ_CAWQFN010000669.1"/>
</dbReference>
<evidence type="ECO:0000313" key="4">
    <source>
        <dbReference type="Proteomes" id="UP000667802"/>
    </source>
</evidence>
<comment type="caution">
    <text evidence="3">The sequence shown here is derived from an EMBL/GenBank/DDBJ whole genome shotgun (WGS) entry which is preliminary data.</text>
</comment>
<keyword evidence="4" id="KW-1185">Reference proteome</keyword>
<feature type="domain" description="Transglutaminase-like" evidence="2">
    <location>
        <begin position="424"/>
        <end position="494"/>
    </location>
</feature>
<dbReference type="InterPro" id="IPR002931">
    <property type="entry name" value="Transglutaminase-like"/>
</dbReference>
<feature type="transmembrane region" description="Helical" evidence="1">
    <location>
        <begin position="52"/>
        <end position="69"/>
    </location>
</feature>
<dbReference type="SMART" id="SM00460">
    <property type="entry name" value="TGc"/>
    <property type="match status" value="1"/>
</dbReference>
<name>A0AAP5M9G7_9CYAN</name>
<accession>A0AAP5M9G7</accession>
<dbReference type="EMBL" id="JAALHA020000005">
    <property type="protein sequence ID" value="MDR9895727.1"/>
    <property type="molecule type" value="Genomic_DNA"/>
</dbReference>
<dbReference type="InterPro" id="IPR052901">
    <property type="entry name" value="Bact_TGase-like"/>
</dbReference>
<reference evidence="4" key="1">
    <citation type="journal article" date="2021" name="Science">
        <title>Hunting the eagle killer: A cyanobacterial neurotoxin causes vacuolar myelinopathy.</title>
        <authorList>
            <person name="Breinlinger S."/>
            <person name="Phillips T.J."/>
            <person name="Haram B.N."/>
            <person name="Mares J."/>
            <person name="Martinez Yerena J.A."/>
            <person name="Hrouzek P."/>
            <person name="Sobotka R."/>
            <person name="Henderson W.M."/>
            <person name="Schmieder P."/>
            <person name="Williams S.M."/>
            <person name="Lauderdale J.D."/>
            <person name="Wilde H.D."/>
            <person name="Gerrin W."/>
            <person name="Kust A."/>
            <person name="Washington J.W."/>
            <person name="Wagner C."/>
            <person name="Geier B."/>
            <person name="Liebeke M."/>
            <person name="Enke H."/>
            <person name="Niedermeyer T.H.J."/>
            <person name="Wilde S.B."/>
        </authorList>
    </citation>
    <scope>NUCLEOTIDE SEQUENCE [LARGE SCALE GENOMIC DNA]</scope>
    <source>
        <strain evidence="4">Thurmond2011</strain>
    </source>
</reference>
<evidence type="ECO:0000256" key="1">
    <source>
        <dbReference type="SAM" id="Phobius"/>
    </source>
</evidence>
<dbReference type="InterPro" id="IPR038765">
    <property type="entry name" value="Papain-like_cys_pep_sf"/>
</dbReference>
<feature type="transmembrane region" description="Helical" evidence="1">
    <location>
        <begin position="537"/>
        <end position="554"/>
    </location>
</feature>
<evidence type="ECO:0000259" key="2">
    <source>
        <dbReference type="SMART" id="SM00460"/>
    </source>
</evidence>
<dbReference type="Pfam" id="PF01841">
    <property type="entry name" value="Transglut_core"/>
    <property type="match status" value="1"/>
</dbReference>
<protein>
    <submittedName>
        <fullName evidence="3">Transglutaminase domain-containing protein</fullName>
    </submittedName>
</protein>
<proteinExistence type="predicted"/>
<dbReference type="Proteomes" id="UP000667802">
    <property type="component" value="Unassembled WGS sequence"/>
</dbReference>
<keyword evidence="1" id="KW-1133">Transmembrane helix</keyword>
<gene>
    <name evidence="3" type="ORF">G7B40_014295</name>
</gene>
<feature type="transmembrane region" description="Helical" evidence="1">
    <location>
        <begin position="172"/>
        <end position="193"/>
    </location>
</feature>
<feature type="transmembrane region" description="Helical" evidence="1">
    <location>
        <begin position="75"/>
        <end position="94"/>
    </location>
</feature>
<dbReference type="PANTHER" id="PTHR42736:SF1">
    <property type="entry name" value="PROTEIN-GLUTAMINE GAMMA-GLUTAMYLTRANSFERASE"/>
    <property type="match status" value="1"/>
</dbReference>
<keyword evidence="1" id="KW-0472">Membrane</keyword>
<keyword evidence="1" id="KW-0812">Transmembrane</keyword>
<dbReference type="Gene3D" id="3.10.620.30">
    <property type="match status" value="1"/>
</dbReference>
<organism evidence="3 4">
    <name type="scientific">Aetokthonos hydrillicola Thurmond2011</name>
    <dbReference type="NCBI Taxonomy" id="2712845"/>
    <lineage>
        <taxon>Bacteria</taxon>
        <taxon>Bacillati</taxon>
        <taxon>Cyanobacteriota</taxon>
        <taxon>Cyanophyceae</taxon>
        <taxon>Nostocales</taxon>
        <taxon>Hapalosiphonaceae</taxon>
        <taxon>Aetokthonos</taxon>
    </lineage>
</organism>
<feature type="transmembrane region" description="Helical" evidence="1">
    <location>
        <begin position="12"/>
        <end position="32"/>
    </location>
</feature>
<sequence>MKTPVLLLGASVIFWGWQTGLWIFALPIALILEASHFIDWRWDFSAYDVRRITDLCIIVFFLSFVYILLENRSIYFIYHLLQWLPCIFFPLIVAQSYSINDHIDIHNQFFILKKVHNEHNFKSVTVNLNYFYLAICILSSSCANNRDNYFYFGMFLITSVALWFVRSKRFPFINWFILILLAGNIGFIGHLGLHQLHLTVEERVVEWLANTSGQYIDPLNKQTNIGEIGLLKMSNDILFRVASRAQLTSPLLLREATYNKYQSSDWLASSPDFTSIQPESNGTTWHLANKPAHSSTVSISTRLNNGKGLLKLADGTFQIDELPVNSMERNKYGTVKVEGNFDAIAYQIHFEPSLSLDKPPTENDLQIPKQEKPALNQVISQIDILGKSPEQILPRVETFFQKNFSYSLKLAGKGEYSTPISKFLLKTRSGHCEYFATATTLLLRAVGIPARYAVGYSVHEFSPLENQYVVRSRHAHAWTLAYVGGKWQVIDTTPADWTTLEDATAPKWALISDLWSFLIFKISACFRYIRHSNLFKHVWWLLFLLIFIVMRILNREKLLLHRSKKRTLSKTLATNVANKTPSEFYIIEKVLNELGLSRQPSESLKKWIERLKQELHTSDLIEELTSIIELYYRHRFDPQGIEESETARLKSSVKSWLDKYHQRRI</sequence>
<feature type="transmembrane region" description="Helical" evidence="1">
    <location>
        <begin position="149"/>
        <end position="165"/>
    </location>
</feature>
<dbReference type="PANTHER" id="PTHR42736">
    <property type="entry name" value="PROTEIN-GLUTAMINE GAMMA-GLUTAMYLTRANSFERASE"/>
    <property type="match status" value="1"/>
</dbReference>
<evidence type="ECO:0000313" key="3">
    <source>
        <dbReference type="EMBL" id="MDR9895727.1"/>
    </source>
</evidence>
<dbReference type="AlphaFoldDB" id="A0AAP5M9G7"/>
<dbReference type="SUPFAM" id="SSF54001">
    <property type="entry name" value="Cysteine proteinases"/>
    <property type="match status" value="1"/>
</dbReference>